<dbReference type="Pfam" id="PF00076">
    <property type="entry name" value="RRM_1"/>
    <property type="match status" value="1"/>
</dbReference>
<name>A0A445ESB8_ARAHY</name>
<evidence type="ECO:0000313" key="4">
    <source>
        <dbReference type="EMBL" id="RYR78213.1"/>
    </source>
</evidence>
<feature type="domain" description="RRM" evidence="3">
    <location>
        <begin position="146"/>
        <end position="236"/>
    </location>
</feature>
<accession>A0A445ESB8</accession>
<dbReference type="Proteomes" id="UP000289738">
    <property type="component" value="Chromosome A01"/>
</dbReference>
<evidence type="ECO:0000256" key="2">
    <source>
        <dbReference type="PROSITE-ProRule" id="PRU00176"/>
    </source>
</evidence>
<sequence>MVLLHCSGIVMSGSSRLHRFAVIAKHLFGPCLRSFCLCFAELLPQIHCASAVVKLCFCCFYKRHLPASAQPLFCCVFKPLSVVLWFRSQYNWWSQIVKGGWWIASIVVGPDLAPNGRGVGYGGQLPGDAVSRPRPETVPLPLDASITLYVEGLPFEIKKREVAHIFYPFVGYREVRLVSKEFKHRGGEPLILCFVDFANPACAATTMSALQELLPGSPLLALDNEDRDVEACETREDFMIDEE</sequence>
<dbReference type="InterPro" id="IPR000504">
    <property type="entry name" value="RRM_dom"/>
</dbReference>
<gene>
    <name evidence="4" type="ORF">Ahy_A01g002950</name>
</gene>
<dbReference type="PROSITE" id="PS50102">
    <property type="entry name" value="RRM"/>
    <property type="match status" value="1"/>
</dbReference>
<proteinExistence type="predicted"/>
<dbReference type="InterPro" id="IPR035979">
    <property type="entry name" value="RBD_domain_sf"/>
</dbReference>
<dbReference type="Gene3D" id="3.30.70.330">
    <property type="match status" value="1"/>
</dbReference>
<keyword evidence="5" id="KW-1185">Reference proteome</keyword>
<dbReference type="SMART" id="SM00360">
    <property type="entry name" value="RRM"/>
    <property type="match status" value="1"/>
</dbReference>
<keyword evidence="1 2" id="KW-0694">RNA-binding</keyword>
<protein>
    <recommendedName>
        <fullName evidence="3">RRM domain-containing protein</fullName>
    </recommendedName>
</protein>
<reference evidence="4 5" key="1">
    <citation type="submission" date="2019-01" db="EMBL/GenBank/DDBJ databases">
        <title>Sequencing of cultivated peanut Arachis hypogaea provides insights into genome evolution and oil improvement.</title>
        <authorList>
            <person name="Chen X."/>
        </authorList>
    </citation>
    <scope>NUCLEOTIDE SEQUENCE [LARGE SCALE GENOMIC DNA]</scope>
    <source>
        <strain evidence="5">cv. Fuhuasheng</strain>
        <tissue evidence="4">Leaves</tissue>
    </source>
</reference>
<dbReference type="SUPFAM" id="SSF54928">
    <property type="entry name" value="RNA-binding domain, RBD"/>
    <property type="match status" value="1"/>
</dbReference>
<evidence type="ECO:0000259" key="3">
    <source>
        <dbReference type="PROSITE" id="PS50102"/>
    </source>
</evidence>
<comment type="caution">
    <text evidence="4">The sequence shown here is derived from an EMBL/GenBank/DDBJ whole genome shotgun (WGS) entry which is preliminary data.</text>
</comment>
<dbReference type="AlphaFoldDB" id="A0A445ESB8"/>
<dbReference type="EMBL" id="SDMP01000001">
    <property type="protein sequence ID" value="RYR78213.1"/>
    <property type="molecule type" value="Genomic_DNA"/>
</dbReference>
<organism evidence="4 5">
    <name type="scientific">Arachis hypogaea</name>
    <name type="common">Peanut</name>
    <dbReference type="NCBI Taxonomy" id="3818"/>
    <lineage>
        <taxon>Eukaryota</taxon>
        <taxon>Viridiplantae</taxon>
        <taxon>Streptophyta</taxon>
        <taxon>Embryophyta</taxon>
        <taxon>Tracheophyta</taxon>
        <taxon>Spermatophyta</taxon>
        <taxon>Magnoliopsida</taxon>
        <taxon>eudicotyledons</taxon>
        <taxon>Gunneridae</taxon>
        <taxon>Pentapetalae</taxon>
        <taxon>rosids</taxon>
        <taxon>fabids</taxon>
        <taxon>Fabales</taxon>
        <taxon>Fabaceae</taxon>
        <taxon>Papilionoideae</taxon>
        <taxon>50 kb inversion clade</taxon>
        <taxon>dalbergioids sensu lato</taxon>
        <taxon>Dalbergieae</taxon>
        <taxon>Pterocarpus clade</taxon>
        <taxon>Arachis</taxon>
    </lineage>
</organism>
<dbReference type="PANTHER" id="PTHR10501">
    <property type="entry name" value="U1 SMALL NUCLEAR RIBONUCLEOPROTEIN A/U2 SMALL NUCLEAR RIBONUCLEOPROTEIN B"/>
    <property type="match status" value="1"/>
</dbReference>
<dbReference type="GO" id="GO:0003723">
    <property type="term" value="F:RNA binding"/>
    <property type="evidence" value="ECO:0007669"/>
    <property type="project" value="UniProtKB-UniRule"/>
</dbReference>
<evidence type="ECO:0000256" key="1">
    <source>
        <dbReference type="ARBA" id="ARBA00022884"/>
    </source>
</evidence>
<dbReference type="InterPro" id="IPR012677">
    <property type="entry name" value="Nucleotide-bd_a/b_plait_sf"/>
</dbReference>
<evidence type="ECO:0000313" key="5">
    <source>
        <dbReference type="Proteomes" id="UP000289738"/>
    </source>
</evidence>